<feature type="compositionally biased region" description="Acidic residues" evidence="1">
    <location>
        <begin position="127"/>
        <end position="137"/>
    </location>
</feature>
<evidence type="ECO:0000313" key="3">
    <source>
        <dbReference type="Proteomes" id="UP000501690"/>
    </source>
</evidence>
<reference evidence="2 3" key="1">
    <citation type="submission" date="2019-04" db="EMBL/GenBank/DDBJ databases">
        <title>An improved genome assembly and genetic linkage map for asparagus bean, Vigna unguiculata ssp. sesquipedialis.</title>
        <authorList>
            <person name="Xia Q."/>
            <person name="Zhang R."/>
            <person name="Dong Y."/>
        </authorList>
    </citation>
    <scope>NUCLEOTIDE SEQUENCE [LARGE SCALE GENOMIC DNA]</scope>
    <source>
        <tissue evidence="2">Leaf</tissue>
    </source>
</reference>
<sequence length="223" mass="24446">MNAKTITRKQITITNITPSAFVFTNLHLNPSLAKNQRANPQFQSQTAHKPSHFSSSTWHKPKQKTKRRETPAGGLAAGESKPVDGGVWPRGVLKPGRVRSRERRRDGRAVTSRGALAHQRHRVSLDGDGETDDDLEVAEPAGDGVRQARPRGHGEDECSPGLERAREKGFRALQKKKKGCVAGVDGCCRRAPCGGAARQRRRWCADGRRRGQCVRMGRGDACG</sequence>
<dbReference type="EMBL" id="CP039352">
    <property type="protein sequence ID" value="QCE04024.1"/>
    <property type="molecule type" value="Genomic_DNA"/>
</dbReference>
<accession>A0A4D6MTC6</accession>
<evidence type="ECO:0000313" key="2">
    <source>
        <dbReference type="EMBL" id="QCE04024.1"/>
    </source>
</evidence>
<feature type="region of interest" description="Disordered" evidence="1">
    <location>
        <begin position="36"/>
        <end position="161"/>
    </location>
</feature>
<dbReference type="Proteomes" id="UP000501690">
    <property type="component" value="Linkage Group LG8"/>
</dbReference>
<dbReference type="Gramene" id="Vigun09g091501.1.v1.2">
    <property type="protein sequence ID" value="Vigun09g091501.1.v1.2.CDS.1"/>
    <property type="gene ID" value="Vigun09g091501.v1.2"/>
</dbReference>
<protein>
    <submittedName>
        <fullName evidence="2">Uncharacterized protein</fullName>
    </submittedName>
</protein>
<proteinExistence type="predicted"/>
<feature type="compositionally biased region" description="Polar residues" evidence="1">
    <location>
        <begin position="36"/>
        <end position="58"/>
    </location>
</feature>
<name>A0A4D6MTC6_VIGUN</name>
<organism evidence="2 3">
    <name type="scientific">Vigna unguiculata</name>
    <name type="common">Cowpea</name>
    <dbReference type="NCBI Taxonomy" id="3917"/>
    <lineage>
        <taxon>Eukaryota</taxon>
        <taxon>Viridiplantae</taxon>
        <taxon>Streptophyta</taxon>
        <taxon>Embryophyta</taxon>
        <taxon>Tracheophyta</taxon>
        <taxon>Spermatophyta</taxon>
        <taxon>Magnoliopsida</taxon>
        <taxon>eudicotyledons</taxon>
        <taxon>Gunneridae</taxon>
        <taxon>Pentapetalae</taxon>
        <taxon>rosids</taxon>
        <taxon>fabids</taxon>
        <taxon>Fabales</taxon>
        <taxon>Fabaceae</taxon>
        <taxon>Papilionoideae</taxon>
        <taxon>50 kb inversion clade</taxon>
        <taxon>NPAAA clade</taxon>
        <taxon>indigoferoid/millettioid clade</taxon>
        <taxon>Phaseoleae</taxon>
        <taxon>Vigna</taxon>
    </lineage>
</organism>
<dbReference type="AlphaFoldDB" id="A0A4D6MTC6"/>
<gene>
    <name evidence="2" type="ORF">DEO72_LG8g2056</name>
</gene>
<evidence type="ECO:0000256" key="1">
    <source>
        <dbReference type="SAM" id="MobiDB-lite"/>
    </source>
</evidence>
<keyword evidence="3" id="KW-1185">Reference proteome</keyword>